<proteinExistence type="predicted"/>
<protein>
    <submittedName>
        <fullName evidence="1">Uncharacterized protein</fullName>
    </submittedName>
</protein>
<dbReference type="EMBL" id="GBXM01090548">
    <property type="protein sequence ID" value="JAH18029.1"/>
    <property type="molecule type" value="Transcribed_RNA"/>
</dbReference>
<accession>A0A0E9QMF9</accession>
<reference evidence="1" key="1">
    <citation type="submission" date="2014-11" db="EMBL/GenBank/DDBJ databases">
        <authorList>
            <person name="Amaro Gonzalez C."/>
        </authorList>
    </citation>
    <scope>NUCLEOTIDE SEQUENCE</scope>
</reference>
<name>A0A0E9QMF9_ANGAN</name>
<evidence type="ECO:0000313" key="1">
    <source>
        <dbReference type="EMBL" id="JAH18029.1"/>
    </source>
</evidence>
<organism evidence="1">
    <name type="scientific">Anguilla anguilla</name>
    <name type="common">European freshwater eel</name>
    <name type="synonym">Muraena anguilla</name>
    <dbReference type="NCBI Taxonomy" id="7936"/>
    <lineage>
        <taxon>Eukaryota</taxon>
        <taxon>Metazoa</taxon>
        <taxon>Chordata</taxon>
        <taxon>Craniata</taxon>
        <taxon>Vertebrata</taxon>
        <taxon>Euteleostomi</taxon>
        <taxon>Actinopterygii</taxon>
        <taxon>Neopterygii</taxon>
        <taxon>Teleostei</taxon>
        <taxon>Anguilliformes</taxon>
        <taxon>Anguillidae</taxon>
        <taxon>Anguilla</taxon>
    </lineage>
</organism>
<reference evidence="1" key="2">
    <citation type="journal article" date="2015" name="Fish Shellfish Immunol.">
        <title>Early steps in the European eel (Anguilla anguilla)-Vibrio vulnificus interaction in the gills: Role of the RtxA13 toxin.</title>
        <authorList>
            <person name="Callol A."/>
            <person name="Pajuelo D."/>
            <person name="Ebbesson L."/>
            <person name="Teles M."/>
            <person name="MacKenzie S."/>
            <person name="Amaro C."/>
        </authorList>
    </citation>
    <scope>NUCLEOTIDE SEQUENCE</scope>
</reference>
<dbReference type="AlphaFoldDB" id="A0A0E9QMF9"/>
<sequence>MNGWMIYRLRETCIKAYYRQNGKSIKLCKTSSQSQFQ</sequence>